<sequence>MSLTVGVSNQPVICEEPTAKVNELILALDICSIKANDLVKDFNSATICDMSKLPRLCGIISKPKKQRNAASRKNSKITPRELRSILLLVENNREKNNNSQQK</sequence>
<organism evidence="1 2">
    <name type="scientific">Acrasis kona</name>
    <dbReference type="NCBI Taxonomy" id="1008807"/>
    <lineage>
        <taxon>Eukaryota</taxon>
        <taxon>Discoba</taxon>
        <taxon>Heterolobosea</taxon>
        <taxon>Tetramitia</taxon>
        <taxon>Eutetramitia</taxon>
        <taxon>Acrasidae</taxon>
        <taxon>Acrasis</taxon>
    </lineage>
</organism>
<evidence type="ECO:0000313" key="2">
    <source>
        <dbReference type="Proteomes" id="UP001431209"/>
    </source>
</evidence>
<gene>
    <name evidence="1" type="ORF">AKO1_009237</name>
</gene>
<protein>
    <submittedName>
        <fullName evidence="1">Forkhead box protein</fullName>
    </submittedName>
</protein>
<evidence type="ECO:0000313" key="1">
    <source>
        <dbReference type="EMBL" id="KAL0481565.1"/>
    </source>
</evidence>
<keyword evidence="2" id="KW-1185">Reference proteome</keyword>
<dbReference type="AlphaFoldDB" id="A0AAW2YWP6"/>
<reference evidence="1 2" key="1">
    <citation type="submission" date="2024-03" db="EMBL/GenBank/DDBJ databases">
        <title>The Acrasis kona genome and developmental transcriptomes reveal deep origins of eukaryotic multicellular pathways.</title>
        <authorList>
            <person name="Sheikh S."/>
            <person name="Fu C.-J."/>
            <person name="Brown M.W."/>
            <person name="Baldauf S.L."/>
        </authorList>
    </citation>
    <scope>NUCLEOTIDE SEQUENCE [LARGE SCALE GENOMIC DNA]</scope>
    <source>
        <strain evidence="1 2">ATCC MYA-3509</strain>
    </source>
</reference>
<name>A0AAW2YWP6_9EUKA</name>
<comment type="caution">
    <text evidence="1">The sequence shown here is derived from an EMBL/GenBank/DDBJ whole genome shotgun (WGS) entry which is preliminary data.</text>
</comment>
<accession>A0AAW2YWP6</accession>
<dbReference type="Proteomes" id="UP001431209">
    <property type="component" value="Unassembled WGS sequence"/>
</dbReference>
<dbReference type="EMBL" id="JAOPGA020000771">
    <property type="protein sequence ID" value="KAL0481565.1"/>
    <property type="molecule type" value="Genomic_DNA"/>
</dbReference>
<proteinExistence type="predicted"/>